<dbReference type="PROSITE" id="PS51199">
    <property type="entry name" value="SF4_HELICASE"/>
    <property type="match status" value="1"/>
</dbReference>
<evidence type="ECO:0000256" key="5">
    <source>
        <dbReference type="ARBA" id="ARBA00022801"/>
    </source>
</evidence>
<evidence type="ECO:0000256" key="3">
    <source>
        <dbReference type="ARBA" id="ARBA00022705"/>
    </source>
</evidence>
<evidence type="ECO:0000256" key="10">
    <source>
        <dbReference type="ARBA" id="ARBA00044932"/>
    </source>
</evidence>
<keyword evidence="8 13" id="KW-0238">DNA-binding</keyword>
<keyword evidence="9" id="KW-0413">Isomerase</keyword>
<dbReference type="Proteomes" id="UP000824264">
    <property type="component" value="Unassembled WGS sequence"/>
</dbReference>
<evidence type="ECO:0000313" key="15">
    <source>
        <dbReference type="EMBL" id="HIW79151.1"/>
    </source>
</evidence>
<dbReference type="GO" id="GO:1990077">
    <property type="term" value="C:primosome complex"/>
    <property type="evidence" value="ECO:0007669"/>
    <property type="project" value="UniProtKB-UniRule"/>
</dbReference>
<keyword evidence="4 13" id="KW-0547">Nucleotide-binding</keyword>
<protein>
    <recommendedName>
        <fullName evidence="12 13">Replicative DNA helicase</fullName>
        <ecNumber evidence="12 13">5.6.2.3</ecNumber>
    </recommendedName>
</protein>
<reference evidence="15" key="1">
    <citation type="journal article" date="2021" name="PeerJ">
        <title>Extensive microbial diversity within the chicken gut microbiome revealed by metagenomics and culture.</title>
        <authorList>
            <person name="Gilroy R."/>
            <person name="Ravi A."/>
            <person name="Getino M."/>
            <person name="Pursley I."/>
            <person name="Horton D.L."/>
            <person name="Alikhan N.F."/>
            <person name="Baker D."/>
            <person name="Gharbi K."/>
            <person name="Hall N."/>
            <person name="Watson M."/>
            <person name="Adriaenssens E.M."/>
            <person name="Foster-Nyarko E."/>
            <person name="Jarju S."/>
            <person name="Secka A."/>
            <person name="Antonio M."/>
            <person name="Oren A."/>
            <person name="Chaudhuri R.R."/>
            <person name="La Ragione R."/>
            <person name="Hildebrand F."/>
            <person name="Pallen M.J."/>
        </authorList>
    </citation>
    <scope>NUCLEOTIDE SEQUENCE</scope>
    <source>
        <strain evidence="15">ChiSxjej5B17-1746</strain>
    </source>
</reference>
<keyword evidence="6 13" id="KW-0347">Helicase</keyword>
<accession>A0A9D1R2Y0</accession>
<keyword evidence="3 13" id="KW-0235">DNA replication</keyword>
<dbReference type="EMBL" id="DXGI01000319">
    <property type="protein sequence ID" value="HIW79151.1"/>
    <property type="molecule type" value="Genomic_DNA"/>
</dbReference>
<dbReference type="InterPro" id="IPR036185">
    <property type="entry name" value="DNA_heli_DnaB-like_N_sf"/>
</dbReference>
<evidence type="ECO:0000256" key="11">
    <source>
        <dbReference type="ARBA" id="ARBA00048954"/>
    </source>
</evidence>
<evidence type="ECO:0000256" key="13">
    <source>
        <dbReference type="RuleBase" id="RU362085"/>
    </source>
</evidence>
<dbReference type="EC" id="5.6.2.3" evidence="12 13"/>
<dbReference type="InterPro" id="IPR007694">
    <property type="entry name" value="DNA_helicase_DnaB-like_C"/>
</dbReference>
<dbReference type="SUPFAM" id="SSF52540">
    <property type="entry name" value="P-loop containing nucleoside triphosphate hydrolases"/>
    <property type="match status" value="1"/>
</dbReference>
<proteinExistence type="inferred from homology"/>
<evidence type="ECO:0000256" key="2">
    <source>
        <dbReference type="ARBA" id="ARBA00022515"/>
    </source>
</evidence>
<dbReference type="Pfam" id="PF00772">
    <property type="entry name" value="DnaB"/>
    <property type="match status" value="1"/>
</dbReference>
<comment type="catalytic activity">
    <reaction evidence="11 13">
        <text>ATP + H2O = ADP + phosphate + H(+)</text>
        <dbReference type="Rhea" id="RHEA:13065"/>
        <dbReference type="ChEBI" id="CHEBI:15377"/>
        <dbReference type="ChEBI" id="CHEBI:15378"/>
        <dbReference type="ChEBI" id="CHEBI:30616"/>
        <dbReference type="ChEBI" id="CHEBI:43474"/>
        <dbReference type="ChEBI" id="CHEBI:456216"/>
        <dbReference type="EC" id="5.6.2.3"/>
    </reaction>
</comment>
<evidence type="ECO:0000256" key="8">
    <source>
        <dbReference type="ARBA" id="ARBA00023125"/>
    </source>
</evidence>
<dbReference type="InterPro" id="IPR027417">
    <property type="entry name" value="P-loop_NTPase"/>
</dbReference>
<gene>
    <name evidence="15" type="primary">dnaB</name>
    <name evidence="15" type="ORF">H9874_08415</name>
</gene>
<dbReference type="GO" id="GO:0016787">
    <property type="term" value="F:hydrolase activity"/>
    <property type="evidence" value="ECO:0007669"/>
    <property type="project" value="UniProtKB-KW"/>
</dbReference>
<dbReference type="Gene3D" id="1.10.860.10">
    <property type="entry name" value="DNAb Helicase, Chain A"/>
    <property type="match status" value="1"/>
</dbReference>
<name>A0A9D1R2Y0_9BACT</name>
<dbReference type="SUPFAM" id="SSF48024">
    <property type="entry name" value="N-terminal domain of DnaB helicase"/>
    <property type="match status" value="1"/>
</dbReference>
<dbReference type="InterPro" id="IPR007692">
    <property type="entry name" value="DNA_helicase_DnaB"/>
</dbReference>
<dbReference type="PANTHER" id="PTHR30153">
    <property type="entry name" value="REPLICATIVE DNA HELICASE DNAB"/>
    <property type="match status" value="1"/>
</dbReference>
<dbReference type="GO" id="GO:0005524">
    <property type="term" value="F:ATP binding"/>
    <property type="evidence" value="ECO:0007669"/>
    <property type="project" value="UniProtKB-UniRule"/>
</dbReference>
<evidence type="ECO:0000256" key="4">
    <source>
        <dbReference type="ARBA" id="ARBA00022741"/>
    </source>
</evidence>
<dbReference type="FunFam" id="3.40.50.300:FF:000076">
    <property type="entry name" value="Replicative DNA helicase"/>
    <property type="match status" value="1"/>
</dbReference>
<sequence length="465" mass="51640">MASPADPNRASDDLLRRVPPHSVEAEQAVLGGIFIRNSVFHTLVDSLSAEDFYLPAHQTLYACFLELYRRNAPIDLVSVATYLKDQGKLEVVGGAAYLSELAQTVVSGANAEYYSTIVRDKALQRSLIGACSDIISNCFDQSRTVEALLDESEQAVFSISERTTGKVFKSSKELVNRVFEDLTKRMERKEMVTGVTTGYNRLDQMTAGLQPSDLVIVAARPSMGKTAFALNMAMRAAVQDNVPVAIYSLEMSMDQLMMRMLCAWGKVDLGHLRRGFLDSEEWYRLYHAADVLGQAPIYIDDTPALSPLELRARTRRLKAESGVGLVMVDYLQLMRGSRRTDSREQEISEISRSLKGLAKEMDIPVVALSQLNRKLEERTDKRPLLSDLRESGAIEQDADVIMFIYRDEVYHKQPDNPHQGTAEIIIGKQRNGPIGTATLAYLGSYTAFEDLEPGLSPQPSEAGGE</sequence>
<dbReference type="GO" id="GO:0003677">
    <property type="term" value="F:DNA binding"/>
    <property type="evidence" value="ECO:0007669"/>
    <property type="project" value="UniProtKB-UniRule"/>
</dbReference>
<evidence type="ECO:0000256" key="6">
    <source>
        <dbReference type="ARBA" id="ARBA00022806"/>
    </source>
</evidence>
<dbReference type="Pfam" id="PF03796">
    <property type="entry name" value="DnaB_C"/>
    <property type="match status" value="1"/>
</dbReference>
<evidence type="ECO:0000256" key="1">
    <source>
        <dbReference type="ARBA" id="ARBA00008428"/>
    </source>
</evidence>
<feature type="domain" description="SF4 helicase" evidence="14">
    <location>
        <begin position="188"/>
        <end position="455"/>
    </location>
</feature>
<comment type="function">
    <text evidence="10 13">The main replicative DNA helicase, it participates in initiation and elongation during chromosome replication. Travels ahead of the DNA replisome, separating dsDNA into templates for DNA synthesis. A processive ATP-dependent 5'-3' DNA helicase it has DNA-dependent ATPase activity.</text>
</comment>
<dbReference type="GO" id="GO:0005829">
    <property type="term" value="C:cytosol"/>
    <property type="evidence" value="ECO:0007669"/>
    <property type="project" value="TreeGrafter"/>
</dbReference>
<dbReference type="GO" id="GO:0043139">
    <property type="term" value="F:5'-3' DNA helicase activity"/>
    <property type="evidence" value="ECO:0007669"/>
    <property type="project" value="UniProtKB-EC"/>
</dbReference>
<evidence type="ECO:0000259" key="14">
    <source>
        <dbReference type="PROSITE" id="PS51199"/>
    </source>
</evidence>
<dbReference type="InterPro" id="IPR016136">
    <property type="entry name" value="DNA_helicase_N/primase_C"/>
</dbReference>
<evidence type="ECO:0000313" key="16">
    <source>
        <dbReference type="Proteomes" id="UP000824264"/>
    </source>
</evidence>
<reference evidence="15" key="2">
    <citation type="submission" date="2021-04" db="EMBL/GenBank/DDBJ databases">
        <authorList>
            <person name="Gilroy R."/>
        </authorList>
    </citation>
    <scope>NUCLEOTIDE SEQUENCE</scope>
    <source>
        <strain evidence="15">ChiSxjej5B17-1746</strain>
    </source>
</reference>
<dbReference type="GO" id="GO:0006269">
    <property type="term" value="P:DNA replication, synthesis of primer"/>
    <property type="evidence" value="ECO:0007669"/>
    <property type="project" value="UniProtKB-UniRule"/>
</dbReference>
<dbReference type="PANTHER" id="PTHR30153:SF2">
    <property type="entry name" value="REPLICATIVE DNA HELICASE"/>
    <property type="match status" value="1"/>
</dbReference>
<dbReference type="NCBIfam" id="TIGR00665">
    <property type="entry name" value="DnaB"/>
    <property type="match status" value="1"/>
</dbReference>
<dbReference type="Gene3D" id="3.40.50.300">
    <property type="entry name" value="P-loop containing nucleotide triphosphate hydrolases"/>
    <property type="match status" value="1"/>
</dbReference>
<keyword evidence="5 13" id="KW-0378">Hydrolase</keyword>
<dbReference type="NCBIfam" id="NF004384">
    <property type="entry name" value="PRK05748.1"/>
    <property type="match status" value="1"/>
</dbReference>
<dbReference type="AlphaFoldDB" id="A0A9D1R2Y0"/>
<evidence type="ECO:0000256" key="9">
    <source>
        <dbReference type="ARBA" id="ARBA00023235"/>
    </source>
</evidence>
<dbReference type="CDD" id="cd00984">
    <property type="entry name" value="DnaB_C"/>
    <property type="match status" value="1"/>
</dbReference>
<dbReference type="InterPro" id="IPR007693">
    <property type="entry name" value="DNA_helicase_DnaB-like_N"/>
</dbReference>
<dbReference type="GO" id="GO:0042802">
    <property type="term" value="F:identical protein binding"/>
    <property type="evidence" value="ECO:0007669"/>
    <property type="project" value="UniProtKB-ARBA"/>
</dbReference>
<dbReference type="FunFam" id="1.10.860.10:FF:000001">
    <property type="entry name" value="Replicative DNA helicase"/>
    <property type="match status" value="1"/>
</dbReference>
<comment type="similarity">
    <text evidence="1 13">Belongs to the helicase family. DnaB subfamily.</text>
</comment>
<organism evidence="15 16">
    <name type="scientific">Candidatus Bilophila faecipullorum</name>
    <dbReference type="NCBI Taxonomy" id="2838482"/>
    <lineage>
        <taxon>Bacteria</taxon>
        <taxon>Pseudomonadati</taxon>
        <taxon>Thermodesulfobacteriota</taxon>
        <taxon>Desulfovibrionia</taxon>
        <taxon>Desulfovibrionales</taxon>
        <taxon>Desulfovibrionaceae</taxon>
        <taxon>Bilophila</taxon>
    </lineage>
</organism>
<comment type="caution">
    <text evidence="15">The sequence shown here is derived from an EMBL/GenBank/DDBJ whole genome shotgun (WGS) entry which is preliminary data.</text>
</comment>
<keyword evidence="2 13" id="KW-0639">Primosome</keyword>
<keyword evidence="7 13" id="KW-0067">ATP-binding</keyword>
<evidence type="ECO:0000256" key="12">
    <source>
        <dbReference type="NCBIfam" id="TIGR00665"/>
    </source>
</evidence>
<evidence type="ECO:0000256" key="7">
    <source>
        <dbReference type="ARBA" id="ARBA00022840"/>
    </source>
</evidence>